<sequence length="536" mass="59985">MKPFFRSRWTRWVLLPVLLLSIVLFVAGVVLSRIVKAKAIAALEEKNGTLEDLHVNLFQRAVTVDGLAWTATSPDTSKIPNHIAVKRLRMSGIHVLAWLIHKDITVDKIELTEGDATYSVEKAVKKDSARRSSLDAAPPSPFKMFSVGELVLKNVKATIHIDSLQTVSGDASITLTALQFDPAQGKRDLSALKIKSVQADFTSVQLSSKLYITKISSVHLNSAKGKLSLDSISLTPKYGRYAFARKVGRQTDRFTLRIPEIALEGLVFNPLNDSTVVSSVHIVSARLHVFRDKRFPFVKHHNVPLPVAMIRKFPFALQIDSVKISNARIVYEEFPEKGFHTGQVEFDDLNATLTHVDNRDSSAQGKATLVASAKLMGKGLITSTFLLPYGKQQSYRAEGHVRNLPLPALNRAMENMAFVNIVSGKLSDLYFDFYYNDDHSKGSILVNYENLKINGLTKEKQSHASEFKTWLINLFIKNDKDKTVSEAKRLGVIDFERDKRKAIFNLWWKSLLSGLKSSVLDGPAKKEKETGRKKKD</sequence>
<gene>
    <name evidence="1" type="ORF">D4L85_04275</name>
</gene>
<proteinExistence type="predicted"/>
<protein>
    <submittedName>
        <fullName evidence="1">DUF748 domain-containing protein</fullName>
    </submittedName>
</protein>
<evidence type="ECO:0000313" key="1">
    <source>
        <dbReference type="EMBL" id="AYB29841.1"/>
    </source>
</evidence>
<organism evidence="1 2">
    <name type="scientific">Chryseolinea soli</name>
    <dbReference type="NCBI Taxonomy" id="2321403"/>
    <lineage>
        <taxon>Bacteria</taxon>
        <taxon>Pseudomonadati</taxon>
        <taxon>Bacteroidota</taxon>
        <taxon>Cytophagia</taxon>
        <taxon>Cytophagales</taxon>
        <taxon>Fulvivirgaceae</taxon>
        <taxon>Chryseolinea</taxon>
    </lineage>
</organism>
<keyword evidence="2" id="KW-1185">Reference proteome</keyword>
<dbReference type="Proteomes" id="UP000266183">
    <property type="component" value="Chromosome"/>
</dbReference>
<dbReference type="KEGG" id="chk:D4L85_04275"/>
<dbReference type="OrthoDB" id="844215at2"/>
<dbReference type="EMBL" id="CP032382">
    <property type="protein sequence ID" value="AYB29841.1"/>
    <property type="molecule type" value="Genomic_DNA"/>
</dbReference>
<reference evidence="2" key="1">
    <citation type="submission" date="2018-09" db="EMBL/GenBank/DDBJ databases">
        <title>Chryseolinea sp. KIS68-18 isolated from soil.</title>
        <authorList>
            <person name="Weon H.-Y."/>
            <person name="Kwon S.-W."/>
            <person name="Lee S.A."/>
        </authorList>
    </citation>
    <scope>NUCLEOTIDE SEQUENCE [LARGE SCALE GENOMIC DNA]</scope>
    <source>
        <strain evidence="2">KIS68-18</strain>
    </source>
</reference>
<evidence type="ECO:0000313" key="2">
    <source>
        <dbReference type="Proteomes" id="UP000266183"/>
    </source>
</evidence>
<accession>A0A385SHB4</accession>
<name>A0A385SHB4_9BACT</name>
<dbReference type="AlphaFoldDB" id="A0A385SHB4"/>
<dbReference type="RefSeq" id="WP_119753150.1">
    <property type="nucleotide sequence ID" value="NZ_CP032382.1"/>
</dbReference>